<proteinExistence type="predicted"/>
<name>A0A6C0L750_9ZZZZ</name>
<reference evidence="1" key="1">
    <citation type="journal article" date="2020" name="Nature">
        <title>Giant virus diversity and host interactions through global metagenomics.</title>
        <authorList>
            <person name="Schulz F."/>
            <person name="Roux S."/>
            <person name="Paez-Espino D."/>
            <person name="Jungbluth S."/>
            <person name="Walsh D.A."/>
            <person name="Denef V.J."/>
            <person name="McMahon K.D."/>
            <person name="Konstantinidis K.T."/>
            <person name="Eloe-Fadrosh E.A."/>
            <person name="Kyrpides N.C."/>
            <person name="Woyke T."/>
        </authorList>
    </citation>
    <scope>NUCLEOTIDE SEQUENCE</scope>
    <source>
        <strain evidence="1">GVMAG-M-3300027759-16</strain>
    </source>
</reference>
<dbReference type="EMBL" id="MN740437">
    <property type="protein sequence ID" value="QHU26197.1"/>
    <property type="molecule type" value="Genomic_DNA"/>
</dbReference>
<evidence type="ECO:0000313" key="1">
    <source>
        <dbReference type="EMBL" id="QHU26197.1"/>
    </source>
</evidence>
<accession>A0A6C0L750</accession>
<organism evidence="1">
    <name type="scientific">viral metagenome</name>
    <dbReference type="NCBI Taxonomy" id="1070528"/>
    <lineage>
        <taxon>unclassified sequences</taxon>
        <taxon>metagenomes</taxon>
        <taxon>organismal metagenomes</taxon>
    </lineage>
</organism>
<dbReference type="AlphaFoldDB" id="A0A6C0L750"/>
<protein>
    <submittedName>
        <fullName evidence="1">Uncharacterized protein</fullName>
    </submittedName>
</protein>
<sequence length="105" mass="11609">MLTNHRFHYVGIVLNKCEKLVIGEALRIQGYFESRKLRAILHDIVELKIFEAAILFLHNFLDGLNRNAVTTSLVASGSGSLTSTPFASLEATPFASLDHLLIGKI</sequence>